<sequence>MTRTSQLNDESRPLDLPTGTACSAPGPYELLSRRARALAHDARFLTLLSGPGVELNDAVRLALDAVPELELLPLPELAEELGTVLSRARTPGRAPRTQVWLA</sequence>
<evidence type="ECO:0000256" key="1">
    <source>
        <dbReference type="SAM" id="MobiDB-lite"/>
    </source>
</evidence>
<keyword evidence="2" id="KW-0614">Plasmid</keyword>
<name>A0AAU7UFL0_9DEIO</name>
<dbReference type="KEGG" id="dsc:ABOD76_21340"/>
<proteinExistence type="predicted"/>
<dbReference type="EMBL" id="CP158300">
    <property type="protein sequence ID" value="XBV87242.1"/>
    <property type="molecule type" value="Genomic_DNA"/>
</dbReference>
<geneLocation type="plasmid" evidence="2">
    <name>pDson02</name>
</geneLocation>
<accession>A0AAU7UFL0</accession>
<dbReference type="AlphaFoldDB" id="A0AAU7UFL0"/>
<evidence type="ECO:0000313" key="2">
    <source>
        <dbReference type="EMBL" id="XBV87242.1"/>
    </source>
</evidence>
<protein>
    <submittedName>
        <fullName evidence="2">Uncharacterized protein</fullName>
    </submittedName>
</protein>
<reference evidence="2" key="1">
    <citation type="submission" date="2024-06" db="EMBL/GenBank/DDBJ databases">
        <title>Draft Genome Sequence of Deinococcus sonorensis Type Strain KR-87, a Biofilm Producing Representative of the Genus Deinococcus.</title>
        <authorList>
            <person name="Boren L.S."/>
            <person name="Grosso R.A."/>
            <person name="Hugenberg-Cox A.N."/>
            <person name="Hill J.T.E."/>
            <person name="Albert C.M."/>
            <person name="Tuohy J.M."/>
        </authorList>
    </citation>
    <scope>NUCLEOTIDE SEQUENCE</scope>
    <source>
        <strain evidence="2">KR-87</strain>
        <plasmid evidence="2">pDson02</plasmid>
    </source>
</reference>
<dbReference type="RefSeq" id="WP_350245392.1">
    <property type="nucleotide sequence ID" value="NZ_CP158300.1"/>
</dbReference>
<organism evidence="2">
    <name type="scientific">Deinococcus sonorensis KR-87</name>
    <dbReference type="NCBI Taxonomy" id="694439"/>
    <lineage>
        <taxon>Bacteria</taxon>
        <taxon>Thermotogati</taxon>
        <taxon>Deinococcota</taxon>
        <taxon>Deinococci</taxon>
        <taxon>Deinococcales</taxon>
        <taxon>Deinococcaceae</taxon>
        <taxon>Deinococcus</taxon>
    </lineage>
</organism>
<feature type="region of interest" description="Disordered" evidence="1">
    <location>
        <begin position="1"/>
        <end position="23"/>
    </location>
</feature>
<gene>
    <name evidence="2" type="ORF">ABOD76_21340</name>
</gene>